<feature type="region of interest" description="Disordered" evidence="1">
    <location>
        <begin position="175"/>
        <end position="210"/>
    </location>
</feature>
<protein>
    <submittedName>
        <fullName evidence="2">Uncharacterized protein</fullName>
    </submittedName>
</protein>
<dbReference type="AlphaFoldDB" id="A0AA94HSJ8"/>
<evidence type="ECO:0000313" key="2">
    <source>
        <dbReference type="EMBL" id="SFW44929.1"/>
    </source>
</evidence>
<sequence>MAQNDPTNSSGRIAYGKTDEKHCLQVNQSKRSGQINAAEHLLKPADVHCSASDTSHRRRGGFKKASLHERLIRSACSMGLIAGCLPCPPRAAEKLRGDALAPEGSCDRTHMTIEPGLPPREMIAFGLPAADSPGRSPWGPRHKARPVQATNHLAKIRGRTLRSRKYPSAGVRLRNRQARNCSSALQKRPWGAHRRGTFRARAPRPRDSRS</sequence>
<gene>
    <name evidence="2" type="ORF">SAMN02910291_01335</name>
</gene>
<evidence type="ECO:0000313" key="3">
    <source>
        <dbReference type="Proteomes" id="UP000182680"/>
    </source>
</evidence>
<proteinExistence type="predicted"/>
<dbReference type="EMBL" id="FPIW01000019">
    <property type="protein sequence ID" value="SFW44929.1"/>
    <property type="molecule type" value="Genomic_DNA"/>
</dbReference>
<feature type="compositionally biased region" description="Basic residues" evidence="1">
    <location>
        <begin position="190"/>
        <end position="203"/>
    </location>
</feature>
<comment type="caution">
    <text evidence="2">The sequence shown here is derived from an EMBL/GenBank/DDBJ whole genome shotgun (WGS) entry which is preliminary data.</text>
</comment>
<reference evidence="3" key="1">
    <citation type="submission" date="2016-11" db="EMBL/GenBank/DDBJ databases">
        <authorList>
            <person name="Jaros S."/>
            <person name="Januszkiewicz K."/>
            <person name="Wedrychowicz H."/>
        </authorList>
    </citation>
    <scope>NUCLEOTIDE SEQUENCE [LARGE SCALE GENOMIC DNA]</scope>
    <source>
        <strain evidence="3">DSM 7057</strain>
    </source>
</reference>
<evidence type="ECO:0000256" key="1">
    <source>
        <dbReference type="SAM" id="MobiDB-lite"/>
    </source>
</evidence>
<accession>A0AA94HSJ8</accession>
<name>A0AA94HSJ8_DESDE</name>
<organism evidence="2 3">
    <name type="scientific">Desulfovibrio desulfuricans</name>
    <dbReference type="NCBI Taxonomy" id="876"/>
    <lineage>
        <taxon>Bacteria</taxon>
        <taxon>Pseudomonadati</taxon>
        <taxon>Thermodesulfobacteriota</taxon>
        <taxon>Desulfovibrionia</taxon>
        <taxon>Desulfovibrionales</taxon>
        <taxon>Desulfovibrionaceae</taxon>
        <taxon>Desulfovibrio</taxon>
    </lineage>
</organism>
<dbReference type="Proteomes" id="UP000182680">
    <property type="component" value="Unassembled WGS sequence"/>
</dbReference>